<dbReference type="RefSeq" id="WP_225696609.1">
    <property type="nucleotide sequence ID" value="NZ_JAIXNE010000001.1"/>
</dbReference>
<organism evidence="1 2">
    <name type="scientific">Fulvivirga sedimenti</name>
    <dbReference type="NCBI Taxonomy" id="2879465"/>
    <lineage>
        <taxon>Bacteria</taxon>
        <taxon>Pseudomonadati</taxon>
        <taxon>Bacteroidota</taxon>
        <taxon>Cytophagia</taxon>
        <taxon>Cytophagales</taxon>
        <taxon>Fulvivirgaceae</taxon>
        <taxon>Fulvivirga</taxon>
    </lineage>
</organism>
<keyword evidence="2" id="KW-1185">Reference proteome</keyword>
<evidence type="ECO:0000313" key="2">
    <source>
        <dbReference type="Proteomes" id="UP001139409"/>
    </source>
</evidence>
<dbReference type="Proteomes" id="UP001139409">
    <property type="component" value="Unassembled WGS sequence"/>
</dbReference>
<dbReference type="Pfam" id="PF10677">
    <property type="entry name" value="DUF2490"/>
    <property type="match status" value="1"/>
</dbReference>
<name>A0A9X1HMD5_9BACT</name>
<dbReference type="InterPro" id="IPR019619">
    <property type="entry name" value="DUF2490"/>
</dbReference>
<proteinExistence type="predicted"/>
<evidence type="ECO:0000313" key="1">
    <source>
        <dbReference type="EMBL" id="MCA6073493.1"/>
    </source>
</evidence>
<dbReference type="EMBL" id="JAIXNE010000001">
    <property type="protein sequence ID" value="MCA6073493.1"/>
    <property type="molecule type" value="Genomic_DNA"/>
</dbReference>
<comment type="caution">
    <text evidence="1">The sequence shown here is derived from an EMBL/GenBank/DDBJ whole genome shotgun (WGS) entry which is preliminary data.</text>
</comment>
<gene>
    <name evidence="1" type="ORF">LDX50_01380</name>
</gene>
<protein>
    <submittedName>
        <fullName evidence="1">DUF2490 domain-containing protein</fullName>
    </submittedName>
</protein>
<reference evidence="1" key="1">
    <citation type="submission" date="2021-09" db="EMBL/GenBank/DDBJ databases">
        <title>Fulvivirga sp. isolated from coastal sediment.</title>
        <authorList>
            <person name="Yu H."/>
        </authorList>
    </citation>
    <scope>NUCLEOTIDE SEQUENCE</scope>
    <source>
        <strain evidence="1">1062</strain>
    </source>
</reference>
<dbReference type="AlphaFoldDB" id="A0A9X1HMD5"/>
<accession>A0A9X1HMD5</accession>
<sequence length="238" mass="27623">MNRITCLFFLLISVVSEAQDKTVIRSNQQWIQHYQHLNISKKWQLSVDGGFRWRDDLSQKSQYIARLGVLSKLAKGIQTGGGIAFLGVYDTNELALREFRIYQEANHRVPLGQSAFIHRFRLEERFFNNVITGEDQYNWRFRYQVQFNIHISSIGQQGTAVFLNIGDEIFLNAGKEIVYNVFDQNRFVVGPAIRFPSGWQAGLAYNFQFGAANLPSTYLKSNVFWLTTRYSLDLYKPE</sequence>